<evidence type="ECO:0000256" key="5">
    <source>
        <dbReference type="ARBA" id="ARBA00012684"/>
    </source>
</evidence>
<comment type="subunit">
    <text evidence="4">Homotetramer.</text>
</comment>
<dbReference type="InterPro" id="IPR027574">
    <property type="entry name" value="Thiaminase_II"/>
</dbReference>
<reference evidence="12 14" key="3">
    <citation type="submission" date="2023-03" db="EMBL/GenBank/DDBJ databases">
        <title>Agriculturally important microbes genome sequencing.</title>
        <authorList>
            <person name="Dunlap C."/>
        </authorList>
    </citation>
    <scope>NUCLEOTIDE SEQUENCE [LARGE SCALE GENOMIC DNA]</scope>
    <source>
        <strain evidence="12 14">CBP-3203</strain>
    </source>
</reference>
<gene>
    <name evidence="12" type="primary">tenA</name>
    <name evidence="11" type="ORF">AB447_205440</name>
    <name evidence="12" type="ORF">P8828_02435</name>
</gene>
<dbReference type="GO" id="GO:0009229">
    <property type="term" value="P:thiamine diphosphate biosynthetic process"/>
    <property type="evidence" value="ECO:0007669"/>
    <property type="project" value="UniProtKB-UniPathway"/>
</dbReference>
<dbReference type="GO" id="GO:0009228">
    <property type="term" value="P:thiamine biosynthetic process"/>
    <property type="evidence" value="ECO:0007669"/>
    <property type="project" value="UniProtKB-KW"/>
</dbReference>
<comment type="pathway">
    <text evidence="2 9">Cofactor biosynthesis; thiamine diphosphate biosynthesis.</text>
</comment>
<dbReference type="CDD" id="cd19360">
    <property type="entry name" value="TenA_C_SaTenA-like"/>
    <property type="match status" value="1"/>
</dbReference>
<protein>
    <recommendedName>
        <fullName evidence="6 9">Aminopyrimidine aminohydrolase</fullName>
        <ecNumber evidence="5 9">3.5.99.2</ecNumber>
    </recommendedName>
</protein>
<dbReference type="Proteomes" id="UP001341297">
    <property type="component" value="Unassembled WGS sequence"/>
</dbReference>
<dbReference type="OrthoDB" id="34166at2"/>
<proteinExistence type="inferred from homology"/>
<dbReference type="Gene3D" id="1.20.910.10">
    <property type="entry name" value="Heme oxygenase-like"/>
    <property type="match status" value="1"/>
</dbReference>
<evidence type="ECO:0000313" key="13">
    <source>
        <dbReference type="Proteomes" id="UP000036168"/>
    </source>
</evidence>
<evidence type="ECO:0000256" key="7">
    <source>
        <dbReference type="ARBA" id="ARBA00022977"/>
    </source>
</evidence>
<dbReference type="PATRIC" id="fig|1664069.3.peg.2903"/>
<dbReference type="STRING" id="1664069.BGLY_4596"/>
<dbReference type="RefSeq" id="WP_048354220.1">
    <property type="nucleotide sequence ID" value="NZ_CP023481.1"/>
</dbReference>
<dbReference type="PANTHER" id="PTHR43198">
    <property type="entry name" value="BIFUNCTIONAL TH2 PROTEIN"/>
    <property type="match status" value="1"/>
</dbReference>
<dbReference type="GO" id="GO:0005829">
    <property type="term" value="C:cytosol"/>
    <property type="evidence" value="ECO:0007669"/>
    <property type="project" value="TreeGrafter"/>
</dbReference>
<dbReference type="InterPro" id="IPR050967">
    <property type="entry name" value="Thiamine_Salvage_TenA"/>
</dbReference>
<evidence type="ECO:0000256" key="4">
    <source>
        <dbReference type="ARBA" id="ARBA00011881"/>
    </source>
</evidence>
<keyword evidence="14" id="KW-1185">Reference proteome</keyword>
<dbReference type="InterPro" id="IPR016084">
    <property type="entry name" value="Haem_Oase-like_multi-hlx"/>
</dbReference>
<reference evidence="11" key="2">
    <citation type="submission" date="2015-10" db="EMBL/GenBank/DDBJ databases">
        <authorList>
            <person name="Gilbert D.G."/>
        </authorList>
    </citation>
    <scope>NUCLEOTIDE SEQUENCE</scope>
    <source>
        <strain evidence="11">GO-13</strain>
    </source>
</reference>
<dbReference type="EC" id="3.5.99.2" evidence="5 9"/>
<comment type="similarity">
    <text evidence="3 9">Belongs to the TenA family.</text>
</comment>
<dbReference type="InterPro" id="IPR004305">
    <property type="entry name" value="Thiaminase-2/PQQC"/>
</dbReference>
<name>A0A0J6ECC8_9BACI</name>
<dbReference type="Proteomes" id="UP000036168">
    <property type="component" value="Unassembled WGS sequence"/>
</dbReference>
<evidence type="ECO:0000256" key="6">
    <source>
        <dbReference type="ARBA" id="ARBA00013647"/>
    </source>
</evidence>
<sequence>MSFSAQLRREANPIFKAIFQHPFVKGLASGDLKKDQLIHYVKQDVAYLNSFVQIYGIAISKCKSREDMTMFNRQISFVLDSEVHPHNNLCRVAGVQYENMHGYPLAPSAHHYISHMLTAAHEGTIGDILAVLLPCPWTYWEIGQTLLNEVQPDPSHPFYDWIHFYGDRTDSITTAFCARLDEWAKDAHEEEKEKMKELFLLSCQLEYRFWEMAYTLEDWPVNTEAVRR</sequence>
<feature type="domain" description="Thiaminase-2/PQQC" evidence="10">
    <location>
        <begin position="10"/>
        <end position="215"/>
    </location>
</feature>
<comment type="catalytic activity">
    <reaction evidence="8 9">
        <text>thiamine + H2O = 5-(2-hydroxyethyl)-4-methylthiazole + 4-amino-5-hydroxymethyl-2-methylpyrimidine + H(+)</text>
        <dbReference type="Rhea" id="RHEA:17509"/>
        <dbReference type="ChEBI" id="CHEBI:15377"/>
        <dbReference type="ChEBI" id="CHEBI:15378"/>
        <dbReference type="ChEBI" id="CHEBI:16892"/>
        <dbReference type="ChEBI" id="CHEBI:17957"/>
        <dbReference type="ChEBI" id="CHEBI:18385"/>
        <dbReference type="EC" id="3.5.99.2"/>
    </reaction>
</comment>
<evidence type="ECO:0000256" key="9">
    <source>
        <dbReference type="RuleBase" id="RU363093"/>
    </source>
</evidence>
<evidence type="ECO:0000313" key="14">
    <source>
        <dbReference type="Proteomes" id="UP001341297"/>
    </source>
</evidence>
<evidence type="ECO:0000256" key="1">
    <source>
        <dbReference type="ARBA" id="ARBA00001881"/>
    </source>
</evidence>
<comment type="catalytic activity">
    <reaction evidence="1 9">
        <text>4-amino-5-aminomethyl-2-methylpyrimidine + H2O = 4-amino-5-hydroxymethyl-2-methylpyrimidine + NH4(+)</text>
        <dbReference type="Rhea" id="RHEA:31799"/>
        <dbReference type="ChEBI" id="CHEBI:15377"/>
        <dbReference type="ChEBI" id="CHEBI:16892"/>
        <dbReference type="ChEBI" id="CHEBI:28938"/>
        <dbReference type="ChEBI" id="CHEBI:63416"/>
        <dbReference type="EC" id="3.5.99.2"/>
    </reaction>
</comment>
<evidence type="ECO:0000256" key="2">
    <source>
        <dbReference type="ARBA" id="ARBA00004948"/>
    </source>
</evidence>
<dbReference type="SUPFAM" id="SSF48613">
    <property type="entry name" value="Heme oxygenase-like"/>
    <property type="match status" value="1"/>
</dbReference>
<dbReference type="Pfam" id="PF03070">
    <property type="entry name" value="TENA_THI-4"/>
    <property type="match status" value="1"/>
</dbReference>
<accession>A0A0J6EFX1</accession>
<evidence type="ECO:0000256" key="3">
    <source>
        <dbReference type="ARBA" id="ARBA00010264"/>
    </source>
</evidence>
<comment type="function">
    <text evidence="9">Catalyzes an amino-pyrimidine hydrolysis reaction at the C5' of the pyrimidine moiety of thiamine compounds, a reaction that is part of a thiamine salvage pathway.</text>
</comment>
<evidence type="ECO:0000259" key="10">
    <source>
        <dbReference type="Pfam" id="PF03070"/>
    </source>
</evidence>
<comment type="caution">
    <text evidence="11">The sequence shown here is derived from an EMBL/GenBank/DDBJ whole genome shotgun (WGS) entry which is preliminary data.</text>
</comment>
<dbReference type="EMBL" id="JARRTL010000006">
    <property type="protein sequence ID" value="MEC0483707.1"/>
    <property type="molecule type" value="Genomic_DNA"/>
</dbReference>
<dbReference type="EMBL" id="LECW02000045">
    <property type="protein sequence ID" value="KRT90028.1"/>
    <property type="molecule type" value="Genomic_DNA"/>
</dbReference>
<dbReference type="PANTHER" id="PTHR43198:SF2">
    <property type="entry name" value="SI:CH1073-67J19.1-RELATED"/>
    <property type="match status" value="1"/>
</dbReference>
<dbReference type="AlphaFoldDB" id="A0A0J6ECC8"/>
<evidence type="ECO:0000313" key="12">
    <source>
        <dbReference type="EMBL" id="MEC0483707.1"/>
    </source>
</evidence>
<keyword evidence="9" id="KW-0378">Hydrolase</keyword>
<reference evidence="11 13" key="1">
    <citation type="journal article" date="2015" name="Int. J. Syst. Evol. Microbiol.">
        <title>Bacillus glycinifermentans sp. nov., isolated from fermented soybean paste.</title>
        <authorList>
            <person name="Kim S.J."/>
            <person name="Dunlap C.A."/>
            <person name="Kwon S.W."/>
            <person name="Rooney A.P."/>
        </authorList>
    </citation>
    <scope>NUCLEOTIDE SEQUENCE [LARGE SCALE GENOMIC DNA]</scope>
    <source>
        <strain evidence="11 13">GO-13</strain>
    </source>
</reference>
<keyword evidence="7 9" id="KW-0784">Thiamine biosynthesis</keyword>
<organism evidence="11 13">
    <name type="scientific">Bacillus glycinifermentans</name>
    <dbReference type="NCBI Taxonomy" id="1664069"/>
    <lineage>
        <taxon>Bacteria</taxon>
        <taxon>Bacillati</taxon>
        <taxon>Bacillota</taxon>
        <taxon>Bacilli</taxon>
        <taxon>Bacillales</taxon>
        <taxon>Bacillaceae</taxon>
        <taxon>Bacillus</taxon>
    </lineage>
</organism>
<dbReference type="NCBIfam" id="TIGR04306">
    <property type="entry name" value="salvage_TenA"/>
    <property type="match status" value="1"/>
</dbReference>
<evidence type="ECO:0000256" key="8">
    <source>
        <dbReference type="ARBA" id="ARBA00048337"/>
    </source>
</evidence>
<dbReference type="UniPathway" id="UPA00060"/>
<evidence type="ECO:0000313" key="11">
    <source>
        <dbReference type="EMBL" id="KRT90028.1"/>
    </source>
</evidence>
<accession>A0A0J6ECC8</accession>
<dbReference type="GO" id="GO:0050334">
    <property type="term" value="F:thiaminase activity"/>
    <property type="evidence" value="ECO:0007669"/>
    <property type="project" value="UniProtKB-EC"/>
</dbReference>